<keyword evidence="1" id="KW-1133">Transmembrane helix</keyword>
<keyword evidence="1" id="KW-0812">Transmembrane</keyword>
<feature type="domain" description="CAAX prenyl protease 2/Lysostaphin resistance protein A-like" evidence="2">
    <location>
        <begin position="77"/>
        <end position="166"/>
    </location>
</feature>
<dbReference type="EMBL" id="BART01009701">
    <property type="protein sequence ID" value="GAG79845.1"/>
    <property type="molecule type" value="Genomic_DNA"/>
</dbReference>
<name>X1ABP0_9ZZZZ</name>
<comment type="caution">
    <text evidence="3">The sequence shown here is derived from an EMBL/GenBank/DDBJ whole genome shotgun (WGS) entry which is preliminary data.</text>
</comment>
<dbReference type="Pfam" id="PF02517">
    <property type="entry name" value="Rce1-like"/>
    <property type="match status" value="1"/>
</dbReference>
<feature type="transmembrane region" description="Helical" evidence="1">
    <location>
        <begin position="39"/>
        <end position="61"/>
    </location>
</feature>
<dbReference type="GO" id="GO:0080120">
    <property type="term" value="P:CAAX-box protein maturation"/>
    <property type="evidence" value="ECO:0007669"/>
    <property type="project" value="UniProtKB-ARBA"/>
</dbReference>
<organism evidence="3">
    <name type="scientific">marine sediment metagenome</name>
    <dbReference type="NCBI Taxonomy" id="412755"/>
    <lineage>
        <taxon>unclassified sequences</taxon>
        <taxon>metagenomes</taxon>
        <taxon>ecological metagenomes</taxon>
    </lineage>
</organism>
<dbReference type="GO" id="GO:0004175">
    <property type="term" value="F:endopeptidase activity"/>
    <property type="evidence" value="ECO:0007669"/>
    <property type="project" value="UniProtKB-ARBA"/>
</dbReference>
<proteinExistence type="predicted"/>
<reference evidence="3" key="1">
    <citation type="journal article" date="2014" name="Front. Microbiol.">
        <title>High frequency of phylogenetically diverse reductive dehalogenase-homologous genes in deep subseafloor sedimentary metagenomes.</title>
        <authorList>
            <person name="Kawai M."/>
            <person name="Futagami T."/>
            <person name="Toyoda A."/>
            <person name="Takaki Y."/>
            <person name="Nishi S."/>
            <person name="Hori S."/>
            <person name="Arai W."/>
            <person name="Tsubouchi T."/>
            <person name="Morono Y."/>
            <person name="Uchiyama I."/>
            <person name="Ito T."/>
            <person name="Fujiyama A."/>
            <person name="Inagaki F."/>
            <person name="Takami H."/>
        </authorList>
    </citation>
    <scope>NUCLEOTIDE SEQUENCE</scope>
    <source>
        <strain evidence="3">Expedition CK06-06</strain>
    </source>
</reference>
<evidence type="ECO:0000313" key="3">
    <source>
        <dbReference type="EMBL" id="GAG79845.1"/>
    </source>
</evidence>
<gene>
    <name evidence="3" type="ORF">S01H4_21418</name>
</gene>
<protein>
    <recommendedName>
        <fullName evidence="2">CAAX prenyl protease 2/Lysostaphin resistance protein A-like domain-containing protein</fullName>
    </recommendedName>
</protein>
<accession>X1ABP0</accession>
<keyword evidence="1" id="KW-0472">Membrane</keyword>
<dbReference type="InterPro" id="IPR003675">
    <property type="entry name" value="Rce1/LyrA-like_dom"/>
</dbReference>
<evidence type="ECO:0000259" key="2">
    <source>
        <dbReference type="Pfam" id="PF02517"/>
    </source>
</evidence>
<feature type="transmembrane region" description="Helical" evidence="1">
    <location>
        <begin position="73"/>
        <end position="92"/>
    </location>
</feature>
<evidence type="ECO:0000256" key="1">
    <source>
        <dbReference type="SAM" id="Phobius"/>
    </source>
</evidence>
<dbReference type="AlphaFoldDB" id="X1ABP0"/>
<sequence length="175" mass="19364">MTLVFGVGSVGLIYIGLIKAARIDVKSIGWSLEHFGRNFALGIVGFLGGLIVLFLFFITGGISELTIDTQLDINIWVLILSIIMGFAIAAWIEQSLMLGYLQPLLINKYGYWKGIFLQSLAWPLSHIGWFTTWQDFLMGFIFGSLFGVLKGRNNTLVPGTLAHGSFWVLTSIITT</sequence>
<feature type="transmembrane region" description="Helical" evidence="1">
    <location>
        <begin position="127"/>
        <end position="149"/>
    </location>
</feature>